<protein>
    <recommendedName>
        <fullName evidence="5">Reverse transcriptase zinc-binding domain-containing protein</fullName>
    </recommendedName>
</protein>
<dbReference type="Proteomes" id="UP001652660">
    <property type="component" value="Chromosome 6c"/>
</dbReference>
<name>A0A6P6T1F2_COFAR</name>
<dbReference type="AlphaFoldDB" id="A0A6P6T1F2"/>
<sequence>MLLDIWYDRWLLDSPLIEVVPTNDPPHMLLVEFYGDGGWKVSQLKSWLPDPLVQQIQKVDLYPNQDHHMVWAVSPSGLFTTKSAWDLIRQKRIPSLLDDLLWSNVVPLKMSFLAWKVVRNLIPVETNLKKRGIPMASRCLCCLSHEETLGHLFVMGPVATEVWGIFQRRFGILEPQPFLVSGVFSLWFGSSPAIMRGHIRTIIPILIFWFIWKSRNRARFDGICLEACGVVSSIASFVEQLGLANKLSKRLFRGDYEDPWAQLGVCLARHIEVTVVSWKRPPQFYVKLNTDGSVTQNRAYRGGLLRDSDGRLLFAFHKEFGDIDVLGTESLALLHGLRLCTGLVTGSLLVEVESKSLVRLLQAGGVEVAVVQYIKEHKQSFCFIVGVPFACGKRSKLCGR</sequence>
<dbReference type="GO" id="GO:0003676">
    <property type="term" value="F:nucleic acid binding"/>
    <property type="evidence" value="ECO:0007669"/>
    <property type="project" value="InterPro"/>
</dbReference>
<dbReference type="GO" id="GO:0004523">
    <property type="term" value="F:RNA-DNA hybrid ribonuclease activity"/>
    <property type="evidence" value="ECO:0007669"/>
    <property type="project" value="InterPro"/>
</dbReference>
<reference evidence="4" key="2">
    <citation type="submission" date="2025-08" db="UniProtKB">
        <authorList>
            <consortium name="RefSeq"/>
        </authorList>
    </citation>
    <scope>IDENTIFICATION</scope>
    <source>
        <tissue evidence="4">Leaves</tissue>
    </source>
</reference>
<dbReference type="InterPro" id="IPR026960">
    <property type="entry name" value="RVT-Znf"/>
</dbReference>
<reference evidence="3" key="1">
    <citation type="journal article" date="2025" name="Foods">
        <title>Unveiling the Microbial Signatures of Arabica Coffee Cherries: Insights into Ripeness Specific Diversity, Functional Traits, and Implications for Quality and Safety.</title>
        <authorList>
            <consortium name="RefSeq"/>
            <person name="Tenea G.N."/>
            <person name="Cifuentes V."/>
            <person name="Reyes P."/>
            <person name="Cevallos-Vallejos M."/>
        </authorList>
    </citation>
    <scope>NUCLEOTIDE SEQUENCE [LARGE SCALE GENOMIC DNA]</scope>
</reference>
<dbReference type="Pfam" id="PF13966">
    <property type="entry name" value="zf-RVT"/>
    <property type="match status" value="1"/>
</dbReference>
<evidence type="ECO:0000313" key="4">
    <source>
        <dbReference type="RefSeq" id="XP_027071842.1"/>
    </source>
</evidence>
<proteinExistence type="predicted"/>
<evidence type="ECO:0000259" key="2">
    <source>
        <dbReference type="Pfam" id="PF13966"/>
    </source>
</evidence>
<dbReference type="PANTHER" id="PTHR47723:SF19">
    <property type="entry name" value="POLYNUCLEOTIDYL TRANSFERASE, RIBONUCLEASE H-LIKE SUPERFAMILY PROTEIN"/>
    <property type="match status" value="1"/>
</dbReference>
<dbReference type="RefSeq" id="XP_027071842.1">
    <property type="nucleotide sequence ID" value="XM_027216041.1"/>
</dbReference>
<evidence type="ECO:0008006" key="5">
    <source>
        <dbReference type="Google" id="ProtNLM"/>
    </source>
</evidence>
<dbReference type="GeneID" id="113696660"/>
<organism evidence="3 4">
    <name type="scientific">Coffea arabica</name>
    <name type="common">Arabian coffee</name>
    <dbReference type="NCBI Taxonomy" id="13443"/>
    <lineage>
        <taxon>Eukaryota</taxon>
        <taxon>Viridiplantae</taxon>
        <taxon>Streptophyta</taxon>
        <taxon>Embryophyta</taxon>
        <taxon>Tracheophyta</taxon>
        <taxon>Spermatophyta</taxon>
        <taxon>Magnoliopsida</taxon>
        <taxon>eudicotyledons</taxon>
        <taxon>Gunneridae</taxon>
        <taxon>Pentapetalae</taxon>
        <taxon>asterids</taxon>
        <taxon>lamiids</taxon>
        <taxon>Gentianales</taxon>
        <taxon>Rubiaceae</taxon>
        <taxon>Ixoroideae</taxon>
        <taxon>Gardenieae complex</taxon>
        <taxon>Bertiereae - Coffeeae clade</taxon>
        <taxon>Coffeeae</taxon>
        <taxon>Coffea</taxon>
    </lineage>
</organism>
<feature type="domain" description="Reverse transcriptase zinc-binding" evidence="2">
    <location>
        <begin position="79"/>
        <end position="163"/>
    </location>
</feature>
<dbReference type="InterPro" id="IPR002156">
    <property type="entry name" value="RNaseH_domain"/>
</dbReference>
<dbReference type="InterPro" id="IPR053151">
    <property type="entry name" value="RNase_H-like"/>
</dbReference>
<dbReference type="OrthoDB" id="914094at2759"/>
<evidence type="ECO:0000259" key="1">
    <source>
        <dbReference type="Pfam" id="PF13456"/>
    </source>
</evidence>
<evidence type="ECO:0000313" key="3">
    <source>
        <dbReference type="Proteomes" id="UP001652660"/>
    </source>
</evidence>
<feature type="domain" description="RNase H type-1" evidence="1">
    <location>
        <begin position="289"/>
        <end position="362"/>
    </location>
</feature>
<dbReference type="PANTHER" id="PTHR47723">
    <property type="entry name" value="OS05G0353850 PROTEIN"/>
    <property type="match status" value="1"/>
</dbReference>
<dbReference type="Pfam" id="PF13456">
    <property type="entry name" value="RVT_3"/>
    <property type="match status" value="1"/>
</dbReference>
<accession>A0A6P6T1F2</accession>
<keyword evidence="3" id="KW-1185">Reference proteome</keyword>
<gene>
    <name evidence="4" type="primary">LOC113696660</name>
</gene>